<evidence type="ECO:0000313" key="2">
    <source>
        <dbReference type="EMBL" id="SNQ49578.1"/>
    </source>
</evidence>
<organism evidence="2 3">
    <name type="scientific">Frankia canadensis</name>
    <dbReference type="NCBI Taxonomy" id="1836972"/>
    <lineage>
        <taxon>Bacteria</taxon>
        <taxon>Bacillati</taxon>
        <taxon>Actinomycetota</taxon>
        <taxon>Actinomycetes</taxon>
        <taxon>Frankiales</taxon>
        <taxon>Frankiaceae</taxon>
        <taxon>Frankia</taxon>
    </lineage>
</organism>
<accession>A0A2I2KV92</accession>
<dbReference type="EMBL" id="FZMO01000279">
    <property type="protein sequence ID" value="SNQ49578.1"/>
    <property type="molecule type" value="Genomic_DNA"/>
</dbReference>
<protein>
    <submittedName>
        <fullName evidence="2">Alpha/beta hydrolase family</fullName>
    </submittedName>
</protein>
<dbReference type="InterPro" id="IPR010520">
    <property type="entry name" value="FrsA-like"/>
</dbReference>
<dbReference type="Proteomes" id="UP000234331">
    <property type="component" value="Unassembled WGS sequence"/>
</dbReference>
<evidence type="ECO:0000313" key="3">
    <source>
        <dbReference type="Proteomes" id="UP000234331"/>
    </source>
</evidence>
<dbReference type="AlphaFoldDB" id="A0A2I2KV92"/>
<dbReference type="InterPro" id="IPR029058">
    <property type="entry name" value="AB_hydrolase_fold"/>
</dbReference>
<sequence length="390" mass="42359">MNDVEELRVFAAVHARAQRVPDRVQRDVLARVTHDGEGPGSWTAEWSAAARGQSERGRPLLAARLYTMARFPYVDGPGRQRALELSVAEFRRWRADRNVDLQELTLAVDGGSVTCWASGFTARETRPKGPFVVLMGGIVSTKEQWAPVLLRMRLFGISGIVTDMPRAGASTVPYDDGSWRFLSGLLDALDGRADTSRTFAMMLSFSGHLALRCALDDPRVRGVATVGAPVHGAFADPAWQRGLPRITLATLAHLTGTTVDAVGEHLRERALTPGQLTALDIPVAYVASRQDEIIPAADIDLLRRHVRRLDLLEHDDVHGSPRHVAVTGPWLLRSVLRMHGARTARRALLGPSVALLRAGHRVAGRLPHPAGAIGAAPTTAGTTSQDEETR</sequence>
<keyword evidence="2" id="KW-0378">Hydrolase</keyword>
<keyword evidence="3" id="KW-1185">Reference proteome</keyword>
<name>A0A2I2KV92_9ACTN</name>
<dbReference type="OrthoDB" id="5704902at2"/>
<dbReference type="SUPFAM" id="SSF53474">
    <property type="entry name" value="alpha/beta-Hydrolases"/>
    <property type="match status" value="1"/>
</dbReference>
<reference evidence="2 3" key="1">
    <citation type="submission" date="2017-06" db="EMBL/GenBank/DDBJ databases">
        <authorList>
            <person name="Kim H.J."/>
            <person name="Triplett B.A."/>
        </authorList>
    </citation>
    <scope>NUCLEOTIDE SEQUENCE [LARGE SCALE GENOMIC DNA]</scope>
    <source>
        <strain evidence="2">FRACA_ARgP5</strain>
    </source>
</reference>
<gene>
    <name evidence="2" type="ORF">FRACA_350002</name>
</gene>
<proteinExistence type="predicted"/>
<evidence type="ECO:0000256" key="1">
    <source>
        <dbReference type="SAM" id="MobiDB-lite"/>
    </source>
</evidence>
<dbReference type="GO" id="GO:0016787">
    <property type="term" value="F:hydrolase activity"/>
    <property type="evidence" value="ECO:0007669"/>
    <property type="project" value="UniProtKB-KW"/>
</dbReference>
<dbReference type="Gene3D" id="3.40.50.1820">
    <property type="entry name" value="alpha/beta hydrolase"/>
    <property type="match status" value="1"/>
</dbReference>
<feature type="compositionally biased region" description="Low complexity" evidence="1">
    <location>
        <begin position="367"/>
        <end position="383"/>
    </location>
</feature>
<dbReference type="RefSeq" id="WP_115537990.1">
    <property type="nucleotide sequence ID" value="NZ_FZMO01000279.1"/>
</dbReference>
<feature type="region of interest" description="Disordered" evidence="1">
    <location>
        <begin position="367"/>
        <end position="390"/>
    </location>
</feature>
<dbReference type="Pfam" id="PF06500">
    <property type="entry name" value="FrsA-like"/>
    <property type="match status" value="1"/>
</dbReference>